<feature type="coiled-coil region" evidence="5">
    <location>
        <begin position="147"/>
        <end position="174"/>
    </location>
</feature>
<keyword evidence="1" id="KW-0479">Metal-binding</keyword>
<dbReference type="InterPro" id="IPR002893">
    <property type="entry name" value="Znf_MYND"/>
</dbReference>
<accession>A0A835XH16</accession>
<evidence type="ECO:0000259" key="7">
    <source>
        <dbReference type="PROSITE" id="PS50865"/>
    </source>
</evidence>
<dbReference type="EMBL" id="JAEHOE010000184">
    <property type="protein sequence ID" value="KAG2483224.1"/>
    <property type="molecule type" value="Genomic_DNA"/>
</dbReference>
<proteinExistence type="predicted"/>
<keyword evidence="3" id="KW-0862">Zinc</keyword>
<feature type="region of interest" description="Disordered" evidence="6">
    <location>
        <begin position="704"/>
        <end position="726"/>
    </location>
</feature>
<dbReference type="OrthoDB" id="551166at2759"/>
<name>A0A835XH16_9CHLO</name>
<reference evidence="8" key="1">
    <citation type="journal article" date="2020" name="bioRxiv">
        <title>Comparative genomics of Chlamydomonas.</title>
        <authorList>
            <person name="Craig R.J."/>
            <person name="Hasan A.R."/>
            <person name="Ness R.W."/>
            <person name="Keightley P.D."/>
        </authorList>
    </citation>
    <scope>NUCLEOTIDE SEQUENCE</scope>
    <source>
        <strain evidence="8">CCAP 11/70</strain>
    </source>
</reference>
<dbReference type="AlphaFoldDB" id="A0A835XH16"/>
<protein>
    <recommendedName>
        <fullName evidence="7">MYND-type domain-containing protein</fullName>
    </recommendedName>
</protein>
<feature type="compositionally biased region" description="Low complexity" evidence="6">
    <location>
        <begin position="219"/>
        <end position="244"/>
    </location>
</feature>
<evidence type="ECO:0000256" key="2">
    <source>
        <dbReference type="ARBA" id="ARBA00022771"/>
    </source>
</evidence>
<dbReference type="Pfam" id="PF01753">
    <property type="entry name" value="zf-MYND"/>
    <property type="match status" value="1"/>
</dbReference>
<feature type="region of interest" description="Disordered" evidence="6">
    <location>
        <begin position="219"/>
        <end position="252"/>
    </location>
</feature>
<keyword evidence="5" id="KW-0175">Coiled coil</keyword>
<gene>
    <name evidence="8" type="ORF">HYH03_017881</name>
</gene>
<evidence type="ECO:0000256" key="6">
    <source>
        <dbReference type="SAM" id="MobiDB-lite"/>
    </source>
</evidence>
<dbReference type="Gene3D" id="6.10.140.2220">
    <property type="match status" value="1"/>
</dbReference>
<keyword evidence="9" id="KW-1185">Reference proteome</keyword>
<evidence type="ECO:0000313" key="9">
    <source>
        <dbReference type="Proteomes" id="UP000612055"/>
    </source>
</evidence>
<dbReference type="SUPFAM" id="SSF144232">
    <property type="entry name" value="HIT/MYND zinc finger-like"/>
    <property type="match status" value="1"/>
</dbReference>
<comment type="caution">
    <text evidence="8">The sequence shown here is derived from an EMBL/GenBank/DDBJ whole genome shotgun (WGS) entry which is preliminary data.</text>
</comment>
<dbReference type="PROSITE" id="PS50865">
    <property type="entry name" value="ZF_MYND_2"/>
    <property type="match status" value="1"/>
</dbReference>
<evidence type="ECO:0000256" key="1">
    <source>
        <dbReference type="ARBA" id="ARBA00022723"/>
    </source>
</evidence>
<evidence type="ECO:0000313" key="8">
    <source>
        <dbReference type="EMBL" id="KAG2483224.1"/>
    </source>
</evidence>
<dbReference type="GO" id="GO:0008270">
    <property type="term" value="F:zinc ion binding"/>
    <property type="evidence" value="ECO:0007669"/>
    <property type="project" value="UniProtKB-KW"/>
</dbReference>
<evidence type="ECO:0000256" key="4">
    <source>
        <dbReference type="PROSITE-ProRule" id="PRU00134"/>
    </source>
</evidence>
<organism evidence="8 9">
    <name type="scientific">Edaphochlamys debaryana</name>
    <dbReference type="NCBI Taxonomy" id="47281"/>
    <lineage>
        <taxon>Eukaryota</taxon>
        <taxon>Viridiplantae</taxon>
        <taxon>Chlorophyta</taxon>
        <taxon>core chlorophytes</taxon>
        <taxon>Chlorophyceae</taxon>
        <taxon>CS clade</taxon>
        <taxon>Chlamydomonadales</taxon>
        <taxon>Chlamydomonadales incertae sedis</taxon>
        <taxon>Edaphochlamys</taxon>
    </lineage>
</organism>
<dbReference type="Proteomes" id="UP000612055">
    <property type="component" value="Unassembled WGS sequence"/>
</dbReference>
<sequence>MAAQAAQTLMCPEAEANLSEFVAHAQAVLAAGAEASPALLNALASSTNEMAARPCRWQNADETAAGNTAADLLGRPAFKQALLLIANEVTRWSWAPAQRSAEEHEGLRAKVGALRAVELLCGSLLLVAPPTPPVLDFARRLVLSQTLEALSGRLVDARAELDFLSDQAAAAAAAGGAGPFVHADASSLLLPLVASVGAPAVLTRGCLMLAVRVSNAAPQPQRRQPAAASAAAPEPSAPAQPAGAAAGGSGGASDSATEEGAAAYACYAQELAAALRASAVVEHTCIALASVLRLWDAIGPEAIEEHPGADPAFFRALSAHLDKTVSNVTSTFPALHAATEVGLSAGLRSVAALGPAAFYSSVAHGVAVLSALDGETSYGLDPAVLAGFTRVFWVEVAERLESGSSAGVRRSQDFRCVGPLMNLAASLAGKGFILWDPAAASGVFPPFAVLPLAMRVARVGVQAADEAAGRTEVVAAAALRAAQQGTGPCRVLLDWTMAPVLAVFALQAASSAMRAGTGPEGSACLGEEWWLLAAALTPHLRAPAAGFPGVSLPSHYGKHILAELPSVTLAPAPLPHTLPPAPPLGLESALAGGVLPCLERLFRRAAASLRESRPDSSEVEALLALNARYDDVSAWLAPVLAWGDARQAAALVRTVGKGFEATAAADNITPDDTVCGEAVLAIASHFLTAGRLWLEGLAASRDRGPGSAGPLAQRAGPGGGGAGAHSPAERQLLEMLAAAAATWLPPMCRLLWARLDAGAMLSSPLITCLCWQPVLARVDATHGAPTRLSAVVAAGPAAAGASAGASASGAGWGTALTDPVRLVRVALRMVDGDGAGPVGDPKKVLYLRYLAQACCTVAAALPEEVAGRGRAGPAWETSKLRALAAELRTHGHAAAAEAAEALPAQLVRWAHGSGPRGGRGGARASAASGAQALAARFGAWFPGLEAAAALLPASPAAARACLGGCSNPACANLEGDSDAALPLRACAVCGGAASYCSRECQTAHWRSGHREACRVRGGS</sequence>
<feature type="domain" description="MYND-type" evidence="7">
    <location>
        <begin position="967"/>
        <end position="1013"/>
    </location>
</feature>
<evidence type="ECO:0000256" key="5">
    <source>
        <dbReference type="SAM" id="Coils"/>
    </source>
</evidence>
<evidence type="ECO:0000256" key="3">
    <source>
        <dbReference type="ARBA" id="ARBA00022833"/>
    </source>
</evidence>
<keyword evidence="2 4" id="KW-0863">Zinc-finger</keyword>